<dbReference type="OrthoDB" id="5679130at2"/>
<proteinExistence type="predicted"/>
<dbReference type="RefSeq" id="WP_132301979.1">
    <property type="nucleotide sequence ID" value="NZ_CP170642.1"/>
</dbReference>
<dbReference type="EMBL" id="SMGJ01000004">
    <property type="protein sequence ID" value="TCK69524.1"/>
    <property type="molecule type" value="Genomic_DNA"/>
</dbReference>
<evidence type="ECO:0000313" key="2">
    <source>
        <dbReference type="Proteomes" id="UP000295496"/>
    </source>
</evidence>
<dbReference type="NCBIfam" id="NF038363">
    <property type="entry name" value="SecM_small"/>
    <property type="match status" value="1"/>
</dbReference>
<dbReference type="AlphaFoldDB" id="A0A4R1KWH4"/>
<keyword evidence="2" id="KW-1185">Reference proteome</keyword>
<reference evidence="1 2" key="1">
    <citation type="submission" date="2019-03" db="EMBL/GenBank/DDBJ databases">
        <title>Genomic Encyclopedia of Type Strains, Phase IV (KMG-IV): sequencing the most valuable type-strain genomes for metagenomic binning, comparative biology and taxonomic classification.</title>
        <authorList>
            <person name="Goeker M."/>
        </authorList>
    </citation>
    <scope>NUCLEOTIDE SEQUENCE [LARGE SCALE GENOMIC DNA]</scope>
    <source>
        <strain evidence="1 2">DSM 10053</strain>
    </source>
</reference>
<protein>
    <submittedName>
        <fullName evidence="1">Uncharacterized protein DUF2547</fullName>
    </submittedName>
</protein>
<sequence>MILTKGKHNFWSQLLVSMIAIFALPDVQVADRINEYSQEYQNQSNQQQVLRAIYQIKQQNLSLTYPAQPTVIAKKFVKFTPHFMAKVFAEYAPIRGSPFA</sequence>
<dbReference type="InterPro" id="IPR020508">
    <property type="entry name" value="SecM_small"/>
</dbReference>
<gene>
    <name evidence="1" type="ORF">EV692_1442</name>
</gene>
<name>A0A4R1KWH4_9PAST</name>
<dbReference type="Pfam" id="PF10818">
    <property type="entry name" value="SecM_small"/>
    <property type="match status" value="1"/>
</dbReference>
<organism evidence="1 2">
    <name type="scientific">Lonepinella koalarum</name>
    <dbReference type="NCBI Taxonomy" id="53417"/>
    <lineage>
        <taxon>Bacteria</taxon>
        <taxon>Pseudomonadati</taxon>
        <taxon>Pseudomonadota</taxon>
        <taxon>Gammaproteobacteria</taxon>
        <taxon>Pasteurellales</taxon>
        <taxon>Pasteurellaceae</taxon>
        <taxon>Lonepinella</taxon>
    </lineage>
</organism>
<comment type="caution">
    <text evidence="1">The sequence shown here is derived from an EMBL/GenBank/DDBJ whole genome shotgun (WGS) entry which is preliminary data.</text>
</comment>
<dbReference type="Proteomes" id="UP000295496">
    <property type="component" value="Unassembled WGS sequence"/>
</dbReference>
<evidence type="ECO:0000313" key="1">
    <source>
        <dbReference type="EMBL" id="TCK69524.1"/>
    </source>
</evidence>
<accession>A0A4R1KWH4</accession>